<evidence type="ECO:0000313" key="1">
    <source>
        <dbReference type="Proteomes" id="UP000036681"/>
    </source>
</evidence>
<dbReference type="AlphaFoldDB" id="A0A0M3HKX0"/>
<dbReference type="WBParaSite" id="ALUE_0000216501-mRNA-1">
    <property type="protein sequence ID" value="ALUE_0000216501-mRNA-1"/>
    <property type="gene ID" value="ALUE_0000216501"/>
</dbReference>
<protein>
    <submittedName>
        <fullName evidence="2">Uncharacterized protein</fullName>
    </submittedName>
</protein>
<sequence>MKIAIFNPTVAVVRVIKVTRMLINSILFPKISSIIEEYKLLLLNTRTSFQ</sequence>
<organism evidence="1 2">
    <name type="scientific">Ascaris lumbricoides</name>
    <name type="common">Giant roundworm</name>
    <dbReference type="NCBI Taxonomy" id="6252"/>
    <lineage>
        <taxon>Eukaryota</taxon>
        <taxon>Metazoa</taxon>
        <taxon>Ecdysozoa</taxon>
        <taxon>Nematoda</taxon>
        <taxon>Chromadorea</taxon>
        <taxon>Rhabditida</taxon>
        <taxon>Spirurina</taxon>
        <taxon>Ascaridomorpha</taxon>
        <taxon>Ascaridoidea</taxon>
        <taxon>Ascarididae</taxon>
        <taxon>Ascaris</taxon>
    </lineage>
</organism>
<dbReference type="Proteomes" id="UP000036681">
    <property type="component" value="Unplaced"/>
</dbReference>
<proteinExistence type="predicted"/>
<reference evidence="2" key="1">
    <citation type="submission" date="2017-02" db="UniProtKB">
        <authorList>
            <consortium name="WormBaseParasite"/>
        </authorList>
    </citation>
    <scope>IDENTIFICATION</scope>
</reference>
<accession>A0A0M3HKX0</accession>
<name>A0A0M3HKX0_ASCLU</name>
<evidence type="ECO:0000313" key="2">
    <source>
        <dbReference type="WBParaSite" id="ALUE_0000216501-mRNA-1"/>
    </source>
</evidence>
<keyword evidence="1" id="KW-1185">Reference proteome</keyword>